<proteinExistence type="predicted"/>
<dbReference type="WBParaSite" id="PS1159_v2.g9730.t1">
    <property type="protein sequence ID" value="PS1159_v2.g9730.t1"/>
    <property type="gene ID" value="PS1159_v2.g9730"/>
</dbReference>
<evidence type="ECO:0000313" key="1">
    <source>
        <dbReference type="Proteomes" id="UP000887580"/>
    </source>
</evidence>
<reference evidence="2" key="1">
    <citation type="submission" date="2022-11" db="UniProtKB">
        <authorList>
            <consortium name="WormBaseParasite"/>
        </authorList>
    </citation>
    <scope>IDENTIFICATION</scope>
</reference>
<protein>
    <submittedName>
        <fullName evidence="2">Uncharacterized protein</fullName>
    </submittedName>
</protein>
<name>A0AC35GXN0_9BILA</name>
<organism evidence="1 2">
    <name type="scientific">Panagrolaimus sp. PS1159</name>
    <dbReference type="NCBI Taxonomy" id="55785"/>
    <lineage>
        <taxon>Eukaryota</taxon>
        <taxon>Metazoa</taxon>
        <taxon>Ecdysozoa</taxon>
        <taxon>Nematoda</taxon>
        <taxon>Chromadorea</taxon>
        <taxon>Rhabditida</taxon>
        <taxon>Tylenchina</taxon>
        <taxon>Panagrolaimomorpha</taxon>
        <taxon>Panagrolaimoidea</taxon>
        <taxon>Panagrolaimidae</taxon>
        <taxon>Panagrolaimus</taxon>
    </lineage>
</organism>
<accession>A0AC35GXN0</accession>
<evidence type="ECO:0000313" key="2">
    <source>
        <dbReference type="WBParaSite" id="PS1159_v2.g9730.t1"/>
    </source>
</evidence>
<dbReference type="Proteomes" id="UP000887580">
    <property type="component" value="Unplaced"/>
</dbReference>
<sequence>MQESETFTFEIPSKWNTEEIEKIDTSMETMPMLQREVGCDPMKPFHASTQTDTFMEERLSARGILISKETIDLILEGIEDASKMNKYFEKFEAFRKTEKLQIVLIKRIQLESVRKIIILHKNRTINIPIGSCPTQLVFAPQQQVIIATASGEIILTFEGEILWQSDSIHSQAITCLRWVSPNLLFSAGLDGRLVISSLKATSLEAIKSSSISVSDLPRSMRRSNTSSRRTGIVGIAGSKRDYFLAGETGAIWSLNADSLIVQPIGNDSDGIEQLHTSTNGFIAITPEKEFKIIAKDAITSEYFLPGHKTTCDICFRDSLILFIDSGTTNSGPLLGYDLNEESLVLREDSQKYFAIDINDETGEVVAFNTKYEIDIFQFVD</sequence>